<organism evidence="1 2">
    <name type="scientific">Verrucomicrobia subdivision 6 bacterium BACL9 MAG-120507-bin52</name>
    <dbReference type="NCBI Taxonomy" id="1655590"/>
    <lineage>
        <taxon>Bacteria</taxon>
        <taxon>Pseudomonadati</taxon>
        <taxon>Verrucomicrobiota</taxon>
        <taxon>Verrucomicrobiia</taxon>
        <taxon>Verrucomicrobiales</taxon>
        <taxon>Verrucomicrobia subdivision 6</taxon>
    </lineage>
</organism>
<protein>
    <submittedName>
        <fullName evidence="1">Fe-S metabolism protein SufE</fullName>
    </submittedName>
</protein>
<dbReference type="Gene3D" id="3.90.1010.10">
    <property type="match status" value="1"/>
</dbReference>
<dbReference type="Proteomes" id="UP000051269">
    <property type="component" value="Unassembled WGS sequence"/>
</dbReference>
<comment type="caution">
    <text evidence="1">The sequence shown here is derived from an EMBL/GenBank/DDBJ whole genome shotgun (WGS) entry which is preliminary data.</text>
</comment>
<accession>A0A0R2RM86</accession>
<dbReference type="EMBL" id="LIBO01000113">
    <property type="protein sequence ID" value="KRO62203.1"/>
    <property type="molecule type" value="Genomic_DNA"/>
</dbReference>
<evidence type="ECO:0000313" key="1">
    <source>
        <dbReference type="EMBL" id="KRO62203.1"/>
    </source>
</evidence>
<name>A0A0R2RM86_9BACT</name>
<dbReference type="AlphaFoldDB" id="A0A0R2RM86"/>
<gene>
    <name evidence="1" type="ORF">ABR82_00630</name>
</gene>
<evidence type="ECO:0000313" key="2">
    <source>
        <dbReference type="Proteomes" id="UP000051269"/>
    </source>
</evidence>
<sequence>MAYPTKLQEIVQLFEHLPEEEKRESLVSYSLTTKNYEPKDGEKFDLEDVRKDEECADTVGVFLRMSEEGKAHFRMTLGPQVQTLTKAMTAILCKGLEGVEPKQILELESDFVPKIVGAQLVRVRSQTTYYILSRLKGICKVWS</sequence>
<dbReference type="SUPFAM" id="SSF82649">
    <property type="entry name" value="SufE/NifU"/>
    <property type="match status" value="1"/>
</dbReference>
<feature type="non-terminal residue" evidence="1">
    <location>
        <position position="143"/>
    </location>
</feature>
<reference evidence="1 2" key="1">
    <citation type="submission" date="2015-10" db="EMBL/GenBank/DDBJ databases">
        <title>Metagenome-Assembled Genomes uncover a global brackish microbiome.</title>
        <authorList>
            <person name="Hugerth L.W."/>
            <person name="Larsson J."/>
            <person name="Alneberg J."/>
            <person name="Lindh M.V."/>
            <person name="Legrand C."/>
            <person name="Pinhassi J."/>
            <person name="Andersson A.F."/>
        </authorList>
    </citation>
    <scope>NUCLEOTIDE SEQUENCE [LARGE SCALE GENOMIC DNA]</scope>
    <source>
        <strain evidence="1">BACL18 MAG-120507-bin52</strain>
    </source>
</reference>
<proteinExistence type="predicted"/>